<evidence type="ECO:0000256" key="1">
    <source>
        <dbReference type="ARBA" id="ARBA00009624"/>
    </source>
</evidence>
<dbReference type="Proteomes" id="UP000426265">
    <property type="component" value="Unassembled WGS sequence"/>
</dbReference>
<dbReference type="InterPro" id="IPR023614">
    <property type="entry name" value="Porin_dom_sf"/>
</dbReference>
<dbReference type="PANTHER" id="PTHR11743">
    <property type="entry name" value="VOLTAGE-DEPENDENT ANION-SELECTIVE CHANNEL"/>
    <property type="match status" value="1"/>
</dbReference>
<organism evidence="3 4">
    <name type="scientific">Arabidopsis thaliana</name>
    <name type="common">Mouse-ear cress</name>
    <dbReference type="NCBI Taxonomy" id="3702"/>
    <lineage>
        <taxon>Eukaryota</taxon>
        <taxon>Viridiplantae</taxon>
        <taxon>Streptophyta</taxon>
        <taxon>Embryophyta</taxon>
        <taxon>Tracheophyta</taxon>
        <taxon>Spermatophyta</taxon>
        <taxon>Magnoliopsida</taxon>
        <taxon>eudicotyledons</taxon>
        <taxon>Gunneridae</taxon>
        <taxon>Pentapetalae</taxon>
        <taxon>rosids</taxon>
        <taxon>malvids</taxon>
        <taxon>Brassicales</taxon>
        <taxon>Brassicaceae</taxon>
        <taxon>Camelineae</taxon>
        <taxon>Arabidopsis</taxon>
    </lineage>
</organism>
<keyword evidence="2" id="KW-1133">Transmembrane helix</keyword>
<evidence type="ECO:0000256" key="2">
    <source>
        <dbReference type="SAM" id="Phobius"/>
    </source>
</evidence>
<protein>
    <submittedName>
        <fullName evidence="3">Uncharacterized protein</fullName>
    </submittedName>
</protein>
<evidence type="ECO:0000313" key="3">
    <source>
        <dbReference type="EMBL" id="VYS68514.1"/>
    </source>
</evidence>
<sequence length="163" mass="18317">MLSERARISTIVGLFANPILSFSAVFVNDFWRFGFELTLDLVNRIITKANTALSLITEDTTITFSIDKKASLFTASYYQRLHSITVCSAEAKYILSDKSNSFSIGKRHLFGDDDLIQALLSVSNGGSMRVLFQHHWTLKSFFTIAGERLLNHSSQRFGLAIEL</sequence>
<gene>
    <name evidence="3" type="ORF">AN1_LOCUS23904</name>
</gene>
<dbReference type="ExpressionAtlas" id="A0A654G6P8">
    <property type="expression patterns" value="differential"/>
</dbReference>
<keyword evidence="2" id="KW-0812">Transmembrane</keyword>
<keyword evidence="2" id="KW-0472">Membrane</keyword>
<comment type="similarity">
    <text evidence="1">Belongs to the eukaryotic mitochondrial porin (TC 1.B.8.1) family.</text>
</comment>
<dbReference type="Gene3D" id="2.40.160.10">
    <property type="entry name" value="Porin"/>
    <property type="match status" value="1"/>
</dbReference>
<proteinExistence type="inferred from homology"/>
<dbReference type="InterPro" id="IPR027246">
    <property type="entry name" value="Porin_Euk/Tom40"/>
</dbReference>
<dbReference type="AlphaFoldDB" id="A0A654G6P8"/>
<dbReference type="Pfam" id="PF01459">
    <property type="entry name" value="Porin_3"/>
    <property type="match status" value="1"/>
</dbReference>
<dbReference type="GO" id="GO:0005741">
    <property type="term" value="C:mitochondrial outer membrane"/>
    <property type="evidence" value="ECO:0007669"/>
    <property type="project" value="InterPro"/>
</dbReference>
<dbReference type="PANTHER" id="PTHR11743:SF70">
    <property type="entry name" value="GH26960P-RELATED"/>
    <property type="match status" value="1"/>
</dbReference>
<dbReference type="GO" id="GO:0008308">
    <property type="term" value="F:voltage-gated monoatomic anion channel activity"/>
    <property type="evidence" value="ECO:0007669"/>
    <property type="project" value="InterPro"/>
</dbReference>
<feature type="transmembrane region" description="Helical" evidence="2">
    <location>
        <begin position="6"/>
        <end position="27"/>
    </location>
</feature>
<reference evidence="3 4" key="1">
    <citation type="submission" date="2019-11" db="EMBL/GenBank/DDBJ databases">
        <authorList>
            <person name="Jiao W.-B."/>
            <person name="Schneeberger K."/>
        </authorList>
    </citation>
    <scope>NUCLEOTIDE SEQUENCE [LARGE SCALE GENOMIC DNA]</scope>
    <source>
        <strain evidence="4">cv. An-1</strain>
    </source>
</reference>
<dbReference type="EMBL" id="CACRSJ010000110">
    <property type="protein sequence ID" value="VYS68514.1"/>
    <property type="molecule type" value="Genomic_DNA"/>
</dbReference>
<name>A0A654G6P8_ARATH</name>
<dbReference type="InterPro" id="IPR001925">
    <property type="entry name" value="Porin_Euk"/>
</dbReference>
<evidence type="ECO:0000313" key="4">
    <source>
        <dbReference type="Proteomes" id="UP000426265"/>
    </source>
</evidence>
<accession>A0A654G6P8</accession>